<dbReference type="Proteomes" id="UP000242432">
    <property type="component" value="Unassembled WGS sequence"/>
</dbReference>
<feature type="compositionally biased region" description="Polar residues" evidence="1">
    <location>
        <begin position="6"/>
        <end position="15"/>
    </location>
</feature>
<keyword evidence="3" id="KW-1185">Reference proteome</keyword>
<evidence type="ECO:0000256" key="1">
    <source>
        <dbReference type="SAM" id="MobiDB-lite"/>
    </source>
</evidence>
<protein>
    <submittedName>
        <fullName evidence="2">Uncharacterized protein</fullName>
    </submittedName>
</protein>
<feature type="region of interest" description="Disordered" evidence="1">
    <location>
        <begin position="6"/>
        <end position="31"/>
    </location>
</feature>
<dbReference type="AlphaFoldDB" id="A0A1T4VQ93"/>
<dbReference type="EMBL" id="FUXX01000040">
    <property type="protein sequence ID" value="SKA67117.1"/>
    <property type="molecule type" value="Genomic_DNA"/>
</dbReference>
<name>A0A1T4VQ93_9GAMM</name>
<evidence type="ECO:0000313" key="2">
    <source>
        <dbReference type="EMBL" id="SKA67117.1"/>
    </source>
</evidence>
<evidence type="ECO:0000313" key="3">
    <source>
        <dbReference type="Proteomes" id="UP000242432"/>
    </source>
</evidence>
<proteinExistence type="predicted"/>
<sequence length="291" mass="32464">MIKVTYGSQSLNTLKPSHYVNKKNSSPKVDPQKEKIKAKINSIIDDAASVIRKYRDQEKVENGKRMNEVIDCVEGLLGKKPEQKSDNSISVDGVEFTSEEMANAVTVLKSAEGAIKGSITDSKLLDYVNYGHFEIARNIVEKYTRKNLNAEQGELINKALNGFIDKAQEQHDSIIRKYFEKTTDDFYAYKVSETAQMDDLATVTEDKVVASNLELIKKVTTLFSKVEFSDTLSVATAIAKYKELVSPAYKEVTENTEKLEDKLNYDTLSLGKTITSILAAAKGQNHVSDKV</sequence>
<dbReference type="RefSeq" id="WP_078929271.1">
    <property type="nucleotide sequence ID" value="NZ_FUXX01000040.1"/>
</dbReference>
<reference evidence="3" key="1">
    <citation type="submission" date="2017-02" db="EMBL/GenBank/DDBJ databases">
        <authorList>
            <person name="Varghese N."/>
            <person name="Submissions S."/>
        </authorList>
    </citation>
    <scope>NUCLEOTIDE SEQUENCE [LARGE SCALE GENOMIC DNA]</scope>
    <source>
        <strain evidence="3">DSM 3072</strain>
    </source>
</reference>
<gene>
    <name evidence="2" type="ORF">SAMN02745213_01910</name>
</gene>
<accession>A0A1T4VQ93</accession>
<organism evidence="2 3">
    <name type="scientific">Succinivibrio dextrinosolvens DSM 3072</name>
    <dbReference type="NCBI Taxonomy" id="1123324"/>
    <lineage>
        <taxon>Bacteria</taxon>
        <taxon>Pseudomonadati</taxon>
        <taxon>Pseudomonadota</taxon>
        <taxon>Gammaproteobacteria</taxon>
        <taxon>Aeromonadales</taxon>
        <taxon>Succinivibrionaceae</taxon>
        <taxon>Succinivibrio</taxon>
    </lineage>
</organism>